<dbReference type="EMBL" id="MN740741">
    <property type="protein sequence ID" value="QHU09671.1"/>
    <property type="molecule type" value="Genomic_DNA"/>
</dbReference>
<dbReference type="AlphaFoldDB" id="A0A6C0JXL1"/>
<evidence type="ECO:0000313" key="1">
    <source>
        <dbReference type="EMBL" id="QHU09671.1"/>
    </source>
</evidence>
<proteinExistence type="predicted"/>
<name>A0A6C0JXL1_9ZZZZ</name>
<accession>A0A6C0JXL1</accession>
<protein>
    <submittedName>
        <fullName evidence="1">Uncharacterized protein</fullName>
    </submittedName>
</protein>
<organism evidence="1">
    <name type="scientific">viral metagenome</name>
    <dbReference type="NCBI Taxonomy" id="1070528"/>
    <lineage>
        <taxon>unclassified sequences</taxon>
        <taxon>metagenomes</taxon>
        <taxon>organismal metagenomes</taxon>
    </lineage>
</organism>
<reference evidence="1" key="1">
    <citation type="journal article" date="2020" name="Nature">
        <title>Giant virus diversity and host interactions through global metagenomics.</title>
        <authorList>
            <person name="Schulz F."/>
            <person name="Roux S."/>
            <person name="Paez-Espino D."/>
            <person name="Jungbluth S."/>
            <person name="Walsh D.A."/>
            <person name="Denef V.J."/>
            <person name="McMahon K.D."/>
            <person name="Konstantinidis K.T."/>
            <person name="Eloe-Fadrosh E.A."/>
            <person name="Kyrpides N.C."/>
            <person name="Woyke T."/>
        </authorList>
    </citation>
    <scope>NUCLEOTIDE SEQUENCE</scope>
    <source>
        <strain evidence="1">GVMAG-S-1101164-105</strain>
    </source>
</reference>
<sequence>MACFDLSGLAPLSQGTRQKYINAWNVYDKVQAYDIAVSTLRSQGDRSKTYWQFATAQEHENWRIGLSLHVKRYPNQNWNPPQKN</sequence>